<protein>
    <submittedName>
        <fullName evidence="5">AraC family transcriptional regulator</fullName>
    </submittedName>
</protein>
<dbReference type="SUPFAM" id="SSF55136">
    <property type="entry name" value="Probable bacterial effector-binding domain"/>
    <property type="match status" value="1"/>
</dbReference>
<dbReference type="SMART" id="SM00342">
    <property type="entry name" value="HTH_ARAC"/>
    <property type="match status" value="1"/>
</dbReference>
<dbReference type="InterPro" id="IPR011256">
    <property type="entry name" value="Reg_factor_effector_dom_sf"/>
</dbReference>
<name>A0A1G9X9D2_9BACI</name>
<dbReference type="InterPro" id="IPR010499">
    <property type="entry name" value="AraC_E-bd"/>
</dbReference>
<dbReference type="PROSITE" id="PS00041">
    <property type="entry name" value="HTH_ARAC_FAMILY_1"/>
    <property type="match status" value="1"/>
</dbReference>
<feature type="domain" description="HTH araC/xylS-type" evidence="4">
    <location>
        <begin position="8"/>
        <end position="106"/>
    </location>
</feature>
<keyword evidence="1" id="KW-0805">Transcription regulation</keyword>
<dbReference type="InterPro" id="IPR018060">
    <property type="entry name" value="HTH_AraC"/>
</dbReference>
<dbReference type="AlphaFoldDB" id="A0A1G9X9D2"/>
<dbReference type="EMBL" id="FNHF01000006">
    <property type="protein sequence ID" value="SDM92925.1"/>
    <property type="molecule type" value="Genomic_DNA"/>
</dbReference>
<keyword evidence="2" id="KW-0238">DNA-binding</keyword>
<keyword evidence="6" id="KW-1185">Reference proteome</keyword>
<dbReference type="SUPFAM" id="SSF46689">
    <property type="entry name" value="Homeodomain-like"/>
    <property type="match status" value="2"/>
</dbReference>
<proteinExistence type="predicted"/>
<dbReference type="STRING" id="482461.SAMN05216244_3791"/>
<dbReference type="Proteomes" id="UP000182347">
    <property type="component" value="Unassembled WGS sequence"/>
</dbReference>
<keyword evidence="3" id="KW-0804">Transcription</keyword>
<dbReference type="Gene3D" id="1.10.10.60">
    <property type="entry name" value="Homeodomain-like"/>
    <property type="match status" value="2"/>
</dbReference>
<dbReference type="Gene3D" id="3.20.80.10">
    <property type="entry name" value="Regulatory factor, effector binding domain"/>
    <property type="match status" value="1"/>
</dbReference>
<dbReference type="RefSeq" id="WP_074600778.1">
    <property type="nucleotide sequence ID" value="NZ_FNHF01000006.1"/>
</dbReference>
<dbReference type="PRINTS" id="PR00032">
    <property type="entry name" value="HTHARAC"/>
</dbReference>
<reference evidence="6" key="1">
    <citation type="submission" date="2016-10" db="EMBL/GenBank/DDBJ databases">
        <authorList>
            <person name="Varghese N."/>
            <person name="Submissions S."/>
        </authorList>
    </citation>
    <scope>NUCLEOTIDE SEQUENCE [LARGE SCALE GENOMIC DNA]</scope>
    <source>
        <strain evidence="6">CGMCC 1.6199</strain>
    </source>
</reference>
<dbReference type="PANTHER" id="PTHR47504">
    <property type="entry name" value="RIGHT ORIGIN-BINDING PROTEIN"/>
    <property type="match status" value="1"/>
</dbReference>
<dbReference type="GO" id="GO:0003700">
    <property type="term" value="F:DNA-binding transcription factor activity"/>
    <property type="evidence" value="ECO:0007669"/>
    <property type="project" value="InterPro"/>
</dbReference>
<accession>A0A1G9X9D2</accession>
<evidence type="ECO:0000256" key="2">
    <source>
        <dbReference type="ARBA" id="ARBA00023125"/>
    </source>
</evidence>
<dbReference type="InterPro" id="IPR050959">
    <property type="entry name" value="MarA-like"/>
</dbReference>
<dbReference type="PROSITE" id="PS01124">
    <property type="entry name" value="HTH_ARAC_FAMILY_2"/>
    <property type="match status" value="1"/>
</dbReference>
<evidence type="ECO:0000259" key="4">
    <source>
        <dbReference type="PROSITE" id="PS01124"/>
    </source>
</evidence>
<evidence type="ECO:0000256" key="3">
    <source>
        <dbReference type="ARBA" id="ARBA00023163"/>
    </source>
</evidence>
<evidence type="ECO:0000313" key="6">
    <source>
        <dbReference type="Proteomes" id="UP000182347"/>
    </source>
</evidence>
<dbReference type="Pfam" id="PF12833">
    <property type="entry name" value="HTH_18"/>
    <property type="match status" value="1"/>
</dbReference>
<dbReference type="SMART" id="SM00871">
    <property type="entry name" value="AraC_E_bind"/>
    <property type="match status" value="1"/>
</dbReference>
<dbReference type="InterPro" id="IPR020449">
    <property type="entry name" value="Tscrpt_reg_AraC-type_HTH"/>
</dbReference>
<evidence type="ECO:0000313" key="5">
    <source>
        <dbReference type="EMBL" id="SDM92925.1"/>
    </source>
</evidence>
<organism evidence="5 6">
    <name type="scientific">Sediminibacillus halophilus</name>
    <dbReference type="NCBI Taxonomy" id="482461"/>
    <lineage>
        <taxon>Bacteria</taxon>
        <taxon>Bacillati</taxon>
        <taxon>Bacillota</taxon>
        <taxon>Bacilli</taxon>
        <taxon>Bacillales</taxon>
        <taxon>Bacillaceae</taxon>
        <taxon>Sediminibacillus</taxon>
    </lineage>
</organism>
<dbReference type="InterPro" id="IPR018062">
    <property type="entry name" value="HTH_AraC-typ_CS"/>
</dbReference>
<dbReference type="OrthoDB" id="9801123at2"/>
<dbReference type="GO" id="GO:0043565">
    <property type="term" value="F:sequence-specific DNA binding"/>
    <property type="evidence" value="ECO:0007669"/>
    <property type="project" value="InterPro"/>
</dbReference>
<dbReference type="PANTHER" id="PTHR47504:SF5">
    <property type="entry name" value="RIGHT ORIGIN-BINDING PROTEIN"/>
    <property type="match status" value="1"/>
</dbReference>
<dbReference type="Pfam" id="PF14526">
    <property type="entry name" value="Cass2"/>
    <property type="match status" value="1"/>
</dbReference>
<sequence>MAWVESIQRAINYMESRLLEPISLEEVAKQAHVSAFHFQRTFTILTDISVGEYIRRRRLTLAAQELMHSSIKVIDLAYKYGYETPEAFAKAFRRQHGISPSESRKFSGMLTFYNRLTIQVQLKGADPMKYRIVEMEDFQVAGIKRTFSLPNEENMKEIPKFWDQVNNDGTDDQLFRLNNGPIKGVLGVCVDNKNDKQIIDYWVATAFDGDIPQAFGQMTIPASRWAVFEVRGPMPEAMQQVWNRIFTEWFPTSGYRHAGTPELEVYSSDDPTSSDLYSEVWIPVK</sequence>
<gene>
    <name evidence="5" type="ORF">SAMN05216244_3791</name>
</gene>
<evidence type="ECO:0000256" key="1">
    <source>
        <dbReference type="ARBA" id="ARBA00023015"/>
    </source>
</evidence>
<dbReference type="InterPro" id="IPR009057">
    <property type="entry name" value="Homeodomain-like_sf"/>
</dbReference>
<dbReference type="InterPro" id="IPR029441">
    <property type="entry name" value="Cass2"/>
</dbReference>